<accession>A0ABD0M905</accession>
<name>A0ABD0M905_9CAEN</name>
<reference evidence="1 2" key="1">
    <citation type="journal article" date="2023" name="Sci. Data">
        <title>Genome assembly of the Korean intertidal mud-creeper Batillaria attramentaria.</title>
        <authorList>
            <person name="Patra A.K."/>
            <person name="Ho P.T."/>
            <person name="Jun S."/>
            <person name="Lee S.J."/>
            <person name="Kim Y."/>
            <person name="Won Y.J."/>
        </authorList>
    </citation>
    <scope>NUCLEOTIDE SEQUENCE [LARGE SCALE GENOMIC DNA]</scope>
    <source>
        <strain evidence="1">Wonlab-2016</strain>
    </source>
</reference>
<evidence type="ECO:0000313" key="2">
    <source>
        <dbReference type="Proteomes" id="UP001519460"/>
    </source>
</evidence>
<organism evidence="1 2">
    <name type="scientific">Batillaria attramentaria</name>
    <dbReference type="NCBI Taxonomy" id="370345"/>
    <lineage>
        <taxon>Eukaryota</taxon>
        <taxon>Metazoa</taxon>
        <taxon>Spiralia</taxon>
        <taxon>Lophotrochozoa</taxon>
        <taxon>Mollusca</taxon>
        <taxon>Gastropoda</taxon>
        <taxon>Caenogastropoda</taxon>
        <taxon>Sorbeoconcha</taxon>
        <taxon>Cerithioidea</taxon>
        <taxon>Batillariidae</taxon>
        <taxon>Batillaria</taxon>
    </lineage>
</organism>
<proteinExistence type="predicted"/>
<keyword evidence="2" id="KW-1185">Reference proteome</keyword>
<feature type="non-terminal residue" evidence="1">
    <location>
        <position position="1"/>
    </location>
</feature>
<sequence>ALAVRSAEGQSCDSNKMSDCLTAYTNKLSQDSSIVQNQTLLCNTFQEYVDCILRDACRGVSLPDSVRDSLNTQLSSYGFNC</sequence>
<evidence type="ECO:0000313" key="1">
    <source>
        <dbReference type="EMBL" id="KAK7508042.1"/>
    </source>
</evidence>
<dbReference type="EMBL" id="JACVVK020000003">
    <property type="protein sequence ID" value="KAK7508042.1"/>
    <property type="molecule type" value="Genomic_DNA"/>
</dbReference>
<dbReference type="AlphaFoldDB" id="A0ABD0M905"/>
<dbReference type="Proteomes" id="UP001519460">
    <property type="component" value="Unassembled WGS sequence"/>
</dbReference>
<gene>
    <name evidence="1" type="ORF">BaRGS_00001007</name>
</gene>
<feature type="non-terminal residue" evidence="1">
    <location>
        <position position="81"/>
    </location>
</feature>
<comment type="caution">
    <text evidence="1">The sequence shown here is derived from an EMBL/GenBank/DDBJ whole genome shotgun (WGS) entry which is preliminary data.</text>
</comment>
<protein>
    <submittedName>
        <fullName evidence="1">Uncharacterized protein</fullName>
    </submittedName>
</protein>